<gene>
    <name evidence="1" type="ORF">PMAYCL1PPCAC_11737</name>
</gene>
<sequence>LEGESRSSVAFLRLRNAMFFWESIGTSPFILAVIREGFRLDIPEGVGVEFFPFSDNRKSALAEAEFVASSILEWCRTGAVEKVGDPAGIAVFPLSVASNGEKLRLIHDLSTLNDFLPKTKFKLDDLRVMWHLLPVGDEASLRARAMQREVVRQEESREWRAEATEQELSEWNYWENRLSVGVSRALRLEEENWIWELETDASALALGWVLKGPVSERGSRNLSDAEKGESSTARELRGILFGVECSLDKLEGSSVVVRCDNQGAVSIMRKGRERGKRLVELKEECGRLGVPDLGEEAEQALMASVAPSTIRVYSRIEEGRRNLARRLGLEEDAEMSLCVYVMQKLAAGQAKSTLASALAAFGFATGMAAQDSRFGTILSAALKSAGRKRKVVSHEKVELWELNKILEWSTREGASRRDRRIGAACLLMFGCLLRVGEASDLKRSEVCITQGQREQILV</sequence>
<accession>A0AAN4ZHR8</accession>
<dbReference type="Proteomes" id="UP001328107">
    <property type="component" value="Unassembled WGS sequence"/>
</dbReference>
<reference evidence="2" key="1">
    <citation type="submission" date="2022-10" db="EMBL/GenBank/DDBJ databases">
        <title>Genome assembly of Pristionchus species.</title>
        <authorList>
            <person name="Yoshida K."/>
            <person name="Sommer R.J."/>
        </authorList>
    </citation>
    <scope>NUCLEOTIDE SEQUENCE [LARGE SCALE GENOMIC DNA]</scope>
    <source>
        <strain evidence="2">RS5460</strain>
    </source>
</reference>
<dbReference type="AlphaFoldDB" id="A0AAN4ZHR8"/>
<feature type="non-terminal residue" evidence="1">
    <location>
        <position position="458"/>
    </location>
</feature>
<dbReference type="PANTHER" id="PTHR33435:SF3">
    <property type="entry name" value="PROTEIN CBG21870"/>
    <property type="match status" value="1"/>
</dbReference>
<name>A0AAN4ZHR8_9BILA</name>
<evidence type="ECO:0000313" key="1">
    <source>
        <dbReference type="EMBL" id="GMR41542.1"/>
    </source>
</evidence>
<proteinExistence type="predicted"/>
<dbReference type="EMBL" id="BTRK01000003">
    <property type="protein sequence ID" value="GMR41542.1"/>
    <property type="molecule type" value="Genomic_DNA"/>
</dbReference>
<dbReference type="PANTHER" id="PTHR33435">
    <property type="entry name" value="PROTEIN CBG21870-RELATED"/>
    <property type="match status" value="1"/>
</dbReference>
<comment type="caution">
    <text evidence="1">The sequence shown here is derived from an EMBL/GenBank/DDBJ whole genome shotgun (WGS) entry which is preliminary data.</text>
</comment>
<protein>
    <submittedName>
        <fullName evidence="1">Uncharacterized protein</fullName>
    </submittedName>
</protein>
<dbReference type="SUPFAM" id="SSF56672">
    <property type="entry name" value="DNA/RNA polymerases"/>
    <property type="match status" value="1"/>
</dbReference>
<feature type="non-terminal residue" evidence="1">
    <location>
        <position position="1"/>
    </location>
</feature>
<evidence type="ECO:0000313" key="2">
    <source>
        <dbReference type="Proteomes" id="UP001328107"/>
    </source>
</evidence>
<dbReference type="InterPro" id="IPR043502">
    <property type="entry name" value="DNA/RNA_pol_sf"/>
</dbReference>
<organism evidence="1 2">
    <name type="scientific">Pristionchus mayeri</name>
    <dbReference type="NCBI Taxonomy" id="1317129"/>
    <lineage>
        <taxon>Eukaryota</taxon>
        <taxon>Metazoa</taxon>
        <taxon>Ecdysozoa</taxon>
        <taxon>Nematoda</taxon>
        <taxon>Chromadorea</taxon>
        <taxon>Rhabditida</taxon>
        <taxon>Rhabditina</taxon>
        <taxon>Diplogasteromorpha</taxon>
        <taxon>Diplogasteroidea</taxon>
        <taxon>Neodiplogasteridae</taxon>
        <taxon>Pristionchus</taxon>
    </lineage>
</organism>
<keyword evidence="2" id="KW-1185">Reference proteome</keyword>